<proteinExistence type="predicted"/>
<protein>
    <submittedName>
        <fullName evidence="1">Uncharacterized protein</fullName>
    </submittedName>
</protein>
<evidence type="ECO:0000313" key="2">
    <source>
        <dbReference type="Proteomes" id="UP000009138"/>
    </source>
</evidence>
<evidence type="ECO:0000313" key="1">
    <source>
        <dbReference type="EMBL" id="EIE91779.1"/>
    </source>
</evidence>
<name>I1CTJ9_RHIO9</name>
<dbReference type="VEuPathDB" id="FungiDB:RO3G_16490"/>
<dbReference type="InParanoid" id="I1CTJ9"/>
<dbReference type="EMBL" id="CH476751">
    <property type="protein sequence ID" value="EIE91779.1"/>
    <property type="molecule type" value="Genomic_DNA"/>
</dbReference>
<sequence length="65" mass="7718">MEKYTQNVKEEKAVCTERSVNQYHRRDTVQPFELYSFSTTLRGCMSISPPSTTLHQRSYLFLIRN</sequence>
<dbReference type="RefSeq" id="XP_067527175.1">
    <property type="nucleotide sequence ID" value="XM_067671074.1"/>
</dbReference>
<keyword evidence="2" id="KW-1185">Reference proteome</keyword>
<gene>
    <name evidence="1" type="ORF">RO3G_16490</name>
</gene>
<dbReference type="Proteomes" id="UP000009138">
    <property type="component" value="Unassembled WGS sequence"/>
</dbReference>
<accession>I1CTJ9</accession>
<dbReference type="GeneID" id="93623455"/>
<reference evidence="1 2" key="1">
    <citation type="journal article" date="2009" name="PLoS Genet.">
        <title>Genomic analysis of the basal lineage fungus Rhizopus oryzae reveals a whole-genome duplication.</title>
        <authorList>
            <person name="Ma L.-J."/>
            <person name="Ibrahim A.S."/>
            <person name="Skory C."/>
            <person name="Grabherr M.G."/>
            <person name="Burger G."/>
            <person name="Butler M."/>
            <person name="Elias M."/>
            <person name="Idnurm A."/>
            <person name="Lang B.F."/>
            <person name="Sone T."/>
            <person name="Abe A."/>
            <person name="Calvo S.E."/>
            <person name="Corrochano L.M."/>
            <person name="Engels R."/>
            <person name="Fu J."/>
            <person name="Hansberg W."/>
            <person name="Kim J.-M."/>
            <person name="Kodira C.D."/>
            <person name="Koehrsen M.J."/>
            <person name="Liu B."/>
            <person name="Miranda-Saavedra D."/>
            <person name="O'Leary S."/>
            <person name="Ortiz-Castellanos L."/>
            <person name="Poulter R."/>
            <person name="Rodriguez-Romero J."/>
            <person name="Ruiz-Herrera J."/>
            <person name="Shen Y.-Q."/>
            <person name="Zeng Q."/>
            <person name="Galagan J."/>
            <person name="Birren B.W."/>
            <person name="Cuomo C.A."/>
            <person name="Wickes B.L."/>
        </authorList>
    </citation>
    <scope>NUCLEOTIDE SEQUENCE [LARGE SCALE GENOMIC DNA]</scope>
    <source>
        <strain evidence="2">RA 99-880 / ATCC MYA-4621 / FGSC 9543 / NRRL 43880</strain>
    </source>
</reference>
<organism evidence="1 2">
    <name type="scientific">Rhizopus delemar (strain RA 99-880 / ATCC MYA-4621 / FGSC 9543 / NRRL 43880)</name>
    <name type="common">Mucormycosis agent</name>
    <name type="synonym">Rhizopus arrhizus var. delemar</name>
    <dbReference type="NCBI Taxonomy" id="246409"/>
    <lineage>
        <taxon>Eukaryota</taxon>
        <taxon>Fungi</taxon>
        <taxon>Fungi incertae sedis</taxon>
        <taxon>Mucoromycota</taxon>
        <taxon>Mucoromycotina</taxon>
        <taxon>Mucoromycetes</taxon>
        <taxon>Mucorales</taxon>
        <taxon>Mucorineae</taxon>
        <taxon>Rhizopodaceae</taxon>
        <taxon>Rhizopus</taxon>
    </lineage>
</organism>
<dbReference type="AlphaFoldDB" id="I1CTJ9"/>